<feature type="domain" description="Nudix hydrolase" evidence="3">
    <location>
        <begin position="2"/>
        <end position="137"/>
    </location>
</feature>
<protein>
    <submittedName>
        <fullName evidence="4">NUDIX domain-containing protein</fullName>
    </submittedName>
</protein>
<dbReference type="Gene3D" id="3.90.79.10">
    <property type="entry name" value="Nucleoside Triphosphate Pyrophosphohydrolase"/>
    <property type="match status" value="1"/>
</dbReference>
<dbReference type="PANTHER" id="PTHR43046">
    <property type="entry name" value="GDP-MANNOSE MANNOSYL HYDROLASE"/>
    <property type="match status" value="1"/>
</dbReference>
<dbReference type="InterPro" id="IPR000086">
    <property type="entry name" value="NUDIX_hydrolase_dom"/>
</dbReference>
<comment type="caution">
    <text evidence="4">The sequence shown here is derived from an EMBL/GenBank/DDBJ whole genome shotgun (WGS) entry which is preliminary data.</text>
</comment>
<reference evidence="5" key="1">
    <citation type="journal article" date="2019" name="Int. J. Syst. Evol. Microbiol.">
        <title>The Global Catalogue of Microorganisms (GCM) 10K type strain sequencing project: providing services to taxonomists for standard genome sequencing and annotation.</title>
        <authorList>
            <consortium name="The Broad Institute Genomics Platform"/>
            <consortium name="The Broad Institute Genome Sequencing Center for Infectious Disease"/>
            <person name="Wu L."/>
            <person name="Ma J."/>
        </authorList>
    </citation>
    <scope>NUCLEOTIDE SEQUENCE [LARGE SCALE GENOMIC DNA]</scope>
    <source>
        <strain evidence="5">KCTC 52366</strain>
    </source>
</reference>
<dbReference type="RefSeq" id="WP_275633526.1">
    <property type="nucleotide sequence ID" value="NZ_JARGYD010000005.1"/>
</dbReference>
<evidence type="ECO:0000256" key="2">
    <source>
        <dbReference type="ARBA" id="ARBA00022801"/>
    </source>
</evidence>
<comment type="cofactor">
    <cofactor evidence="1">
        <name>Mg(2+)</name>
        <dbReference type="ChEBI" id="CHEBI:18420"/>
    </cofactor>
</comment>
<dbReference type="PROSITE" id="PS51462">
    <property type="entry name" value="NUDIX"/>
    <property type="match status" value="1"/>
</dbReference>
<dbReference type="InterPro" id="IPR015797">
    <property type="entry name" value="NUDIX_hydrolase-like_dom_sf"/>
</dbReference>
<organism evidence="4 5">
    <name type="scientific">Psychromarinibacter halotolerans</name>
    <dbReference type="NCBI Taxonomy" id="1775175"/>
    <lineage>
        <taxon>Bacteria</taxon>
        <taxon>Pseudomonadati</taxon>
        <taxon>Pseudomonadota</taxon>
        <taxon>Alphaproteobacteria</taxon>
        <taxon>Rhodobacterales</taxon>
        <taxon>Paracoccaceae</taxon>
        <taxon>Psychromarinibacter</taxon>
    </lineage>
</organism>
<evidence type="ECO:0000313" key="4">
    <source>
        <dbReference type="EMBL" id="MFC3142739.1"/>
    </source>
</evidence>
<dbReference type="EMBL" id="JBHRTB010000010">
    <property type="protein sequence ID" value="MFC3142739.1"/>
    <property type="molecule type" value="Genomic_DNA"/>
</dbReference>
<keyword evidence="5" id="KW-1185">Reference proteome</keyword>
<gene>
    <name evidence="4" type="ORF">ACFOGP_08460</name>
</gene>
<name>A0ABV7GMD7_9RHOB</name>
<evidence type="ECO:0000313" key="5">
    <source>
        <dbReference type="Proteomes" id="UP001595632"/>
    </source>
</evidence>
<accession>A0ABV7GMD7</accession>
<evidence type="ECO:0000256" key="1">
    <source>
        <dbReference type="ARBA" id="ARBA00001946"/>
    </source>
</evidence>
<proteinExistence type="predicted"/>
<evidence type="ECO:0000259" key="3">
    <source>
        <dbReference type="PROSITE" id="PS51462"/>
    </source>
</evidence>
<sequence length="150" mass="16437">MRHRISAGALVLRGETVLLARHFKPGRYDFWAPPGGGVEGAEDLAAAAERECLEETGIRARSRSLAYIDELIDGHGRMVKFWHVADYVSGEIDVTANPAEDEAIAEAGWFTRDALPAGHVFPDVLHGRFWTDLAAGFPAPVKLPLKQSIF</sequence>
<dbReference type="PANTHER" id="PTHR43046:SF16">
    <property type="entry name" value="ADP-RIBOSE PYROPHOSPHATASE YJHB-RELATED"/>
    <property type="match status" value="1"/>
</dbReference>
<dbReference type="SUPFAM" id="SSF55811">
    <property type="entry name" value="Nudix"/>
    <property type="match status" value="1"/>
</dbReference>
<keyword evidence="2" id="KW-0378">Hydrolase</keyword>
<dbReference type="Pfam" id="PF00293">
    <property type="entry name" value="NUDIX"/>
    <property type="match status" value="1"/>
</dbReference>
<dbReference type="Proteomes" id="UP001595632">
    <property type="component" value="Unassembled WGS sequence"/>
</dbReference>